<keyword evidence="5 7" id="KW-0046">Antibiotic resistance</keyword>
<evidence type="ECO:0000259" key="8">
    <source>
        <dbReference type="Pfam" id="PF00905"/>
    </source>
</evidence>
<evidence type="ECO:0000256" key="2">
    <source>
        <dbReference type="ARBA" id="ARBA00012865"/>
    </source>
</evidence>
<dbReference type="RefSeq" id="WP_184212968.1">
    <property type="nucleotide sequence ID" value="NZ_JACHIF010000013.1"/>
</dbReference>
<dbReference type="EMBL" id="JACHIF010000013">
    <property type="protein sequence ID" value="MBB5040425.1"/>
    <property type="molecule type" value="Genomic_DNA"/>
</dbReference>
<dbReference type="PROSITE" id="PS00337">
    <property type="entry name" value="BETA_LACTAMASE_D"/>
    <property type="match status" value="1"/>
</dbReference>
<name>A0A7W7YQU0_9BACT</name>
<sequence>MRAIFGGLFFLFTTTLLLAQKVVEEQGLKTFFTQRGLDGCFVVLDPQKDVLHVYNPERAKVRFRPASTFKIPNALIGLDVGAVQDLDEILPYGGTKEWMKTWEKDMNLRDAMKISNVAVFHQLAKRIGLERMQDRLTAFQYGNALASKDIEIRFWLDGPLEISALEQVDFLHRLVSGKVPVKAETLESVKTLIQYDKKSGVAIYGKTGWLGSKGTQVGWWVGWVEKEGQSYPFALNARIKSLEDAKHRIPIALDCLQKLGYW</sequence>
<comment type="similarity">
    <text evidence="1 7">Belongs to the class-D beta-lactamase family.</text>
</comment>
<evidence type="ECO:0000313" key="10">
    <source>
        <dbReference type="Proteomes" id="UP000534294"/>
    </source>
</evidence>
<dbReference type="SUPFAM" id="SSF56601">
    <property type="entry name" value="beta-lactamase/transpeptidase-like"/>
    <property type="match status" value="1"/>
</dbReference>
<feature type="modified residue" description="N6-carboxylysine" evidence="6">
    <location>
        <position position="70"/>
    </location>
</feature>
<dbReference type="GO" id="GO:0017001">
    <property type="term" value="P:antibiotic catabolic process"/>
    <property type="evidence" value="ECO:0007669"/>
    <property type="project" value="InterPro"/>
</dbReference>
<dbReference type="Proteomes" id="UP000534294">
    <property type="component" value="Unassembled WGS sequence"/>
</dbReference>
<protein>
    <recommendedName>
        <fullName evidence="2 7">Beta-lactamase</fullName>
        <ecNumber evidence="2 7">3.5.2.6</ecNumber>
    </recommendedName>
</protein>
<organism evidence="9 10">
    <name type="scientific">Prosthecobacter dejongeii</name>
    <dbReference type="NCBI Taxonomy" id="48465"/>
    <lineage>
        <taxon>Bacteria</taxon>
        <taxon>Pseudomonadati</taxon>
        <taxon>Verrucomicrobiota</taxon>
        <taxon>Verrucomicrobiia</taxon>
        <taxon>Verrucomicrobiales</taxon>
        <taxon>Verrucomicrobiaceae</taxon>
        <taxon>Prosthecobacter</taxon>
    </lineage>
</organism>
<accession>A0A7W7YQU0</accession>
<dbReference type="InterPro" id="IPR012338">
    <property type="entry name" value="Beta-lactam/transpept-like"/>
</dbReference>
<dbReference type="EC" id="3.5.2.6" evidence="2 7"/>
<keyword evidence="10" id="KW-1185">Reference proteome</keyword>
<dbReference type="GO" id="GO:0008800">
    <property type="term" value="F:beta-lactamase activity"/>
    <property type="evidence" value="ECO:0007669"/>
    <property type="project" value="UniProtKB-UniRule"/>
</dbReference>
<reference evidence="9 10" key="1">
    <citation type="submission" date="2020-08" db="EMBL/GenBank/DDBJ databases">
        <title>Genomic Encyclopedia of Type Strains, Phase IV (KMG-IV): sequencing the most valuable type-strain genomes for metagenomic binning, comparative biology and taxonomic classification.</title>
        <authorList>
            <person name="Goeker M."/>
        </authorList>
    </citation>
    <scope>NUCLEOTIDE SEQUENCE [LARGE SCALE GENOMIC DNA]</scope>
    <source>
        <strain evidence="9 10">DSM 12251</strain>
    </source>
</reference>
<gene>
    <name evidence="9" type="ORF">HNQ64_004709</name>
</gene>
<evidence type="ECO:0000256" key="6">
    <source>
        <dbReference type="PIRSR" id="PIRSR602137-50"/>
    </source>
</evidence>
<keyword evidence="3" id="KW-0732">Signal</keyword>
<dbReference type="NCBIfam" id="NF012161">
    <property type="entry name" value="bla_class_D_main"/>
    <property type="match status" value="1"/>
</dbReference>
<evidence type="ECO:0000256" key="3">
    <source>
        <dbReference type="ARBA" id="ARBA00022729"/>
    </source>
</evidence>
<keyword evidence="4 7" id="KW-0378">Hydrolase</keyword>
<feature type="domain" description="Penicillin-binding protein transpeptidase" evidence="8">
    <location>
        <begin position="39"/>
        <end position="241"/>
    </location>
</feature>
<dbReference type="GO" id="GO:0008658">
    <property type="term" value="F:penicillin binding"/>
    <property type="evidence" value="ECO:0007669"/>
    <property type="project" value="InterPro"/>
</dbReference>
<evidence type="ECO:0000256" key="5">
    <source>
        <dbReference type="ARBA" id="ARBA00023251"/>
    </source>
</evidence>
<evidence type="ECO:0000256" key="1">
    <source>
        <dbReference type="ARBA" id="ARBA00007898"/>
    </source>
</evidence>
<dbReference type="InterPro" id="IPR002137">
    <property type="entry name" value="Beta-lactam_class-D_AS"/>
</dbReference>
<feature type="active site" description="Acyl-ester intermediate" evidence="6">
    <location>
        <position position="67"/>
    </location>
</feature>
<dbReference type="Gene3D" id="3.40.710.10">
    <property type="entry name" value="DD-peptidase/beta-lactamase superfamily"/>
    <property type="match status" value="1"/>
</dbReference>
<comment type="caution">
    <text evidence="9">The sequence shown here is derived from an EMBL/GenBank/DDBJ whole genome shotgun (WGS) entry which is preliminary data.</text>
</comment>
<dbReference type="AlphaFoldDB" id="A0A7W7YQU0"/>
<evidence type="ECO:0000256" key="7">
    <source>
        <dbReference type="RuleBase" id="RU361140"/>
    </source>
</evidence>
<comment type="catalytic activity">
    <reaction evidence="7">
        <text>a beta-lactam + H2O = a substituted beta-amino acid</text>
        <dbReference type="Rhea" id="RHEA:20401"/>
        <dbReference type="ChEBI" id="CHEBI:15377"/>
        <dbReference type="ChEBI" id="CHEBI:35627"/>
        <dbReference type="ChEBI" id="CHEBI:140347"/>
        <dbReference type="EC" id="3.5.2.6"/>
    </reaction>
</comment>
<proteinExistence type="inferred from homology"/>
<evidence type="ECO:0000256" key="4">
    <source>
        <dbReference type="ARBA" id="ARBA00022801"/>
    </source>
</evidence>
<dbReference type="Pfam" id="PF00905">
    <property type="entry name" value="Transpeptidase"/>
    <property type="match status" value="1"/>
</dbReference>
<dbReference type="GO" id="GO:0046677">
    <property type="term" value="P:response to antibiotic"/>
    <property type="evidence" value="ECO:0007669"/>
    <property type="project" value="UniProtKB-UniRule"/>
</dbReference>
<dbReference type="InterPro" id="IPR001460">
    <property type="entry name" value="PCN-bd_Tpept"/>
</dbReference>
<evidence type="ECO:0000313" key="9">
    <source>
        <dbReference type="EMBL" id="MBB5040425.1"/>
    </source>
</evidence>